<evidence type="ECO:0000259" key="1">
    <source>
        <dbReference type="Pfam" id="PF13460"/>
    </source>
</evidence>
<protein>
    <submittedName>
        <fullName evidence="2">SDR family oxidoreductase</fullName>
    </submittedName>
</protein>
<gene>
    <name evidence="2" type="ORF">NDI76_13420</name>
</gene>
<evidence type="ECO:0000313" key="2">
    <source>
        <dbReference type="EMBL" id="MDS0299743.1"/>
    </source>
</evidence>
<comment type="caution">
    <text evidence="2">The sequence shown here is derived from an EMBL/GenBank/DDBJ whole genome shotgun (WGS) entry which is preliminary data.</text>
</comment>
<dbReference type="SUPFAM" id="SSF51735">
    <property type="entry name" value="NAD(P)-binding Rossmann-fold domains"/>
    <property type="match status" value="1"/>
</dbReference>
<sequence length="216" mass="23056">MHVLLAGAHGQVGQHASELLGESDHNGVGMVRAEDQMSDIEDLGIEAAHADLTDPEDVSRAVEGVDAVIFAAGSGGDDVWGVDRDGAVNLMEACESAGVDRFVMLSAMNADAPEDSPEALREYLRAKAEADERLRESDLTYTIVRPGALTNEEGTGRIRTGESIDRRDGDVPRVDVARTLLAALEEEATHGVTFEMLSGDVDIEEALADPLNEDED</sequence>
<dbReference type="PANTHER" id="PTHR15020:SF50">
    <property type="entry name" value="UPF0659 PROTEIN YMR090W"/>
    <property type="match status" value="1"/>
</dbReference>
<dbReference type="PANTHER" id="PTHR15020">
    <property type="entry name" value="FLAVIN REDUCTASE-RELATED"/>
    <property type="match status" value="1"/>
</dbReference>
<dbReference type="Gene3D" id="3.40.50.720">
    <property type="entry name" value="NAD(P)-binding Rossmann-like Domain"/>
    <property type="match status" value="1"/>
</dbReference>
<dbReference type="RefSeq" id="WP_310924599.1">
    <property type="nucleotide sequence ID" value="NZ_JAMQOP010000002.1"/>
</dbReference>
<proteinExistence type="predicted"/>
<dbReference type="Pfam" id="PF13460">
    <property type="entry name" value="NAD_binding_10"/>
    <property type="match status" value="1"/>
</dbReference>
<organism evidence="2 3">
    <name type="scientific">Halogeometricum salsisoli</name>
    <dbReference type="NCBI Taxonomy" id="2950536"/>
    <lineage>
        <taxon>Archaea</taxon>
        <taxon>Methanobacteriati</taxon>
        <taxon>Methanobacteriota</taxon>
        <taxon>Stenosarchaea group</taxon>
        <taxon>Halobacteria</taxon>
        <taxon>Halobacteriales</taxon>
        <taxon>Haloferacaceae</taxon>
        <taxon>Halogeometricum</taxon>
    </lineage>
</organism>
<dbReference type="InterPro" id="IPR036291">
    <property type="entry name" value="NAD(P)-bd_dom_sf"/>
</dbReference>
<feature type="domain" description="NAD(P)-binding" evidence="1">
    <location>
        <begin position="7"/>
        <end position="186"/>
    </location>
</feature>
<dbReference type="CDD" id="cd05243">
    <property type="entry name" value="SDR_a5"/>
    <property type="match status" value="1"/>
</dbReference>
<reference evidence="2 3" key="1">
    <citation type="submission" date="2022-06" db="EMBL/GenBank/DDBJ databases">
        <title>Halogeometricum sp. a new haloarchaeum isolate from saline soil.</title>
        <authorList>
            <person name="Strakova D."/>
            <person name="Galisteo C."/>
            <person name="Sanchez-Porro C."/>
            <person name="Ventosa A."/>
        </authorList>
    </citation>
    <scope>NUCLEOTIDE SEQUENCE [LARGE SCALE GENOMIC DNA]</scope>
    <source>
        <strain evidence="2 3">S1BR25-6</strain>
    </source>
</reference>
<dbReference type="InterPro" id="IPR016040">
    <property type="entry name" value="NAD(P)-bd_dom"/>
</dbReference>
<accession>A0ABU2GHI9</accession>
<dbReference type="EMBL" id="JAMQOP010000002">
    <property type="protein sequence ID" value="MDS0299743.1"/>
    <property type="molecule type" value="Genomic_DNA"/>
</dbReference>
<keyword evidence="3" id="KW-1185">Reference proteome</keyword>
<dbReference type="Proteomes" id="UP001257060">
    <property type="component" value="Unassembled WGS sequence"/>
</dbReference>
<name>A0ABU2GHI9_9EURY</name>
<evidence type="ECO:0000313" key="3">
    <source>
        <dbReference type="Proteomes" id="UP001257060"/>
    </source>
</evidence>